<organism evidence="2 3">
    <name type="scientific">Sporothrix curviconia</name>
    <dbReference type="NCBI Taxonomy" id="1260050"/>
    <lineage>
        <taxon>Eukaryota</taxon>
        <taxon>Fungi</taxon>
        <taxon>Dikarya</taxon>
        <taxon>Ascomycota</taxon>
        <taxon>Pezizomycotina</taxon>
        <taxon>Sordariomycetes</taxon>
        <taxon>Sordariomycetidae</taxon>
        <taxon>Ophiostomatales</taxon>
        <taxon>Ophiostomataceae</taxon>
        <taxon>Sporothrix</taxon>
    </lineage>
</organism>
<evidence type="ECO:0008006" key="4">
    <source>
        <dbReference type="Google" id="ProtNLM"/>
    </source>
</evidence>
<feature type="region of interest" description="Disordered" evidence="1">
    <location>
        <begin position="1090"/>
        <end position="1131"/>
    </location>
</feature>
<feature type="region of interest" description="Disordered" evidence="1">
    <location>
        <begin position="171"/>
        <end position="206"/>
    </location>
</feature>
<sequence>MHQLARNARTGLGQPAQFCLACFSAFGSPSPAAWRAAQCSARQQQSRRYAKSSTSPSTESAAADIPAGAPESTASPPTDTDPEAAKKLAAAGSFRNSPRSASTFVAGRKNKKAAKATARAAQTGSASQASQTQLKLWRETLDVLTKLEKAQGRLAEQAAIATGAATEAIGKEKNASAEGQGGRAVDGAHKSPRSKKKAPVYTEEQKLAALESAKEAQEQVKMLTSALHLLKTVLSTQGSQKKPADKGDKGDKGDKESKGEQTDAKPGKNARKKQRKKTEQAAFPAEEAAQETEKAQGETAAKDPSQQPAGSSALKLAAELAPEQAEGSAPASVDGLVSTPVKKPPASKKKGPAAGAGKALRGPGGKEPYKVNTVESHGLQLQPIEENMRPVPRLHYGLDRALFNPGVYHLQDPRSRVFNFDPYLASIMPLQEFDFNALKQYVTSSKDSTLISMAHKHNMKYSGSTSSMTSLLSHFHFLLSSWRPINVAHTTRSFTPESMNYTRIMRGPAATFLHYKDGTYAIDADKEFDSANILSMLGKSMEKLLTLSKEDFEKYRVTRSHELTEEERNDPESFHYTTFGDFMMRSQLDAYDARLPGTGMFDLKTRAVVSIRMDARDFQRGLGYEIRNRFGQWESFEREYFDMIRSAFLKYSLQVRMGRMDGIYVAFHNTQRIFGFQYISINEMDLALHGTEDTTLGDREFMLSLRLLNSVLDKATERFPGRSLRLHIETRPSMAAPFMYVFATPVTAKEIAEVQDASKESVEAFERNILGLTSGPSNDSSENDDLTNAAADSADADADLENREYDKDDDSDLYYGEDGDSVDVWETMRQRVEETMENEAQGIETVRDTIEDALEQSGLLRGQSPEETRAYVDALLEAITRTDTEAVAETILKGQDNADAAAAETEADSEENTDPEVPESSSETTAAAESKTSESETTTTMDNSEATLASDSETPAAAYDPSKSIVDEDSDNYVVDSDAASKDQEVSGSASALSSSSSGALSLKDLIIKLAAKIEAAGVRGDTSSTATTTGSIDSTEEQTTDMDKTDEGSASSETSASSYNYNSNIAEIVEDAPQNKRFERILSALMASSKEGKAGSKSTASLSSGTATAAAASSSSSSSTPSSSSEPSQELLGMIVTIRNKVNGRYVTRPASLSKSDTWTVEYAVEEIQDKRAQGLYEMLKKRRKELLSREGKDAYNTKDDKSEGDDKRKPAKSAFNREFMEKLYSMSARGRRFRRAEDEAMRDKQIHVYGVDESLAWKDVFDSNSGKEGQAEKVE</sequence>
<feature type="compositionally biased region" description="Low complexity" evidence="1">
    <location>
        <begin position="115"/>
        <end position="129"/>
    </location>
</feature>
<feature type="region of interest" description="Disordered" evidence="1">
    <location>
        <begin position="1017"/>
        <end position="1059"/>
    </location>
</feature>
<feature type="compositionally biased region" description="Acidic residues" evidence="1">
    <location>
        <begin position="905"/>
        <end position="917"/>
    </location>
</feature>
<protein>
    <recommendedName>
        <fullName evidence="4">Mitochondrial mRNA processing protein</fullName>
    </recommendedName>
</protein>
<feature type="compositionally biased region" description="Polar residues" evidence="1">
    <location>
        <begin position="941"/>
        <end position="953"/>
    </location>
</feature>
<comment type="caution">
    <text evidence="2">The sequence shown here is derived from an EMBL/GenBank/DDBJ whole genome shotgun (WGS) entry which is preliminary data.</text>
</comment>
<feature type="compositionally biased region" description="Low complexity" evidence="1">
    <location>
        <begin position="1096"/>
        <end position="1129"/>
    </location>
</feature>
<feature type="region of interest" description="Disordered" evidence="1">
    <location>
        <begin position="896"/>
        <end position="999"/>
    </location>
</feature>
<feature type="compositionally biased region" description="Low complexity" evidence="1">
    <location>
        <begin position="987"/>
        <end position="999"/>
    </location>
</feature>
<dbReference type="Pfam" id="PF08634">
    <property type="entry name" value="Pet127"/>
    <property type="match status" value="1"/>
</dbReference>
<evidence type="ECO:0000313" key="2">
    <source>
        <dbReference type="EMBL" id="CAK7209156.1"/>
    </source>
</evidence>
<feature type="compositionally biased region" description="Low complexity" evidence="1">
    <location>
        <begin position="43"/>
        <end position="63"/>
    </location>
</feature>
<feature type="compositionally biased region" description="Basic and acidic residues" evidence="1">
    <location>
        <begin position="1189"/>
        <end position="1210"/>
    </location>
</feature>
<feature type="compositionally biased region" description="Basic and acidic residues" evidence="1">
    <location>
        <begin position="242"/>
        <end position="266"/>
    </location>
</feature>
<proteinExistence type="predicted"/>
<evidence type="ECO:0000313" key="3">
    <source>
        <dbReference type="Proteomes" id="UP001642405"/>
    </source>
</evidence>
<reference evidence="2 3" key="1">
    <citation type="submission" date="2024-01" db="EMBL/GenBank/DDBJ databases">
        <authorList>
            <person name="Allen C."/>
            <person name="Tagirdzhanova G."/>
        </authorList>
    </citation>
    <scope>NUCLEOTIDE SEQUENCE [LARGE SCALE GENOMIC DNA]</scope>
</reference>
<dbReference type="InterPro" id="IPR013943">
    <property type="entry name" value="Pet127"/>
</dbReference>
<dbReference type="PANTHER" id="PTHR31014:SF0">
    <property type="entry name" value="MITOCHONDRIAL TRANSLATION SYSTEM COMPONENT PET127-RELATED"/>
    <property type="match status" value="1"/>
</dbReference>
<feature type="compositionally biased region" description="Low complexity" evidence="1">
    <location>
        <begin position="1050"/>
        <end position="1059"/>
    </location>
</feature>
<feature type="region of interest" description="Disordered" evidence="1">
    <location>
        <begin position="772"/>
        <end position="819"/>
    </location>
</feature>
<feature type="region of interest" description="Disordered" evidence="1">
    <location>
        <begin position="43"/>
        <end position="129"/>
    </location>
</feature>
<feature type="compositionally biased region" description="Low complexity" evidence="1">
    <location>
        <begin position="352"/>
        <end position="361"/>
    </location>
</feature>
<feature type="compositionally biased region" description="Low complexity" evidence="1">
    <location>
        <begin position="919"/>
        <end position="940"/>
    </location>
</feature>
<feature type="region of interest" description="Disordered" evidence="1">
    <location>
        <begin position="233"/>
        <end position="368"/>
    </location>
</feature>
<dbReference type="Proteomes" id="UP001642405">
    <property type="component" value="Unassembled WGS sequence"/>
</dbReference>
<evidence type="ECO:0000256" key="1">
    <source>
        <dbReference type="SAM" id="MobiDB-lite"/>
    </source>
</evidence>
<dbReference type="PANTHER" id="PTHR31014">
    <property type="entry name" value="MITOCHONDRIAL TRANSLATION SYSTEM COMPONENT PET127-RELATED"/>
    <property type="match status" value="1"/>
</dbReference>
<feature type="compositionally biased region" description="Acidic residues" evidence="1">
    <location>
        <begin position="807"/>
        <end position="819"/>
    </location>
</feature>
<feature type="compositionally biased region" description="Low complexity" evidence="1">
    <location>
        <begin position="1017"/>
        <end position="1034"/>
    </location>
</feature>
<dbReference type="EMBL" id="CAWUHB010000001">
    <property type="protein sequence ID" value="CAK7209156.1"/>
    <property type="molecule type" value="Genomic_DNA"/>
</dbReference>
<gene>
    <name evidence="2" type="ORF">SCUCBS95973_000355</name>
</gene>
<feature type="region of interest" description="Disordered" evidence="1">
    <location>
        <begin position="1189"/>
        <end position="1216"/>
    </location>
</feature>
<accession>A0ABP0APH1</accession>
<keyword evidence="3" id="KW-1185">Reference proteome</keyword>
<name>A0ABP0APH1_9PEZI</name>
<feature type="compositionally biased region" description="Polar residues" evidence="1">
    <location>
        <begin position="94"/>
        <end position="103"/>
    </location>
</feature>